<sequence>MSQLDKMQETIGPKPEISDEQLQTSDVESASHGVPDATKAPSNPYDGPNDKRNPRNWSGAMKFFHILVPCVLTFQITIATSSTVPATGAIAKEFNLSRTASLLPLTLYTLGLAVGPVIIAPFSEVFGRKPVYVLTSSCLMAFLGGASASQSYATLLVCRTLAGILGSAGVAIGAGTISDVFDLLHDPAGPISAVLLILGPFLGPTLGPLAGAYIMAEHGNNWRWTQYMLLFIGAPIWAMCVLMKETSRKWILRNEVGDHQITGAKLAGLATSAIMKPMHMLFTEVVVLSMAIYTAFAYAMIFSYFASASYILQTLYAFDFKKVGLSFISVIIGYLLGTIIFVLLDKVSIAQAAKKTPPSTPTPEARLLGALVGSVFLPAGLFWYAWEAHRGGCWEALVAAGIFVGLGAFLIFLSIITYTVAFYGPTASASALAANGILRFTLGAVFPLFTIQMFQNLGVHWAASLFAFLALGLLPIPWLLFKFGPALRSRSRLIPEAAS</sequence>
<gene>
    <name evidence="1" type="ORF">NQ176_g1440</name>
</gene>
<reference evidence="1" key="1">
    <citation type="submission" date="2022-08" db="EMBL/GenBank/DDBJ databases">
        <title>Genome Sequence of Lecanicillium fungicola.</title>
        <authorList>
            <person name="Buettner E."/>
        </authorList>
    </citation>
    <scope>NUCLEOTIDE SEQUENCE</scope>
    <source>
        <strain evidence="1">Babe33</strain>
    </source>
</reference>
<dbReference type="Proteomes" id="UP001143910">
    <property type="component" value="Unassembled WGS sequence"/>
</dbReference>
<name>A0ACC1NST5_9HYPO</name>
<evidence type="ECO:0000313" key="2">
    <source>
        <dbReference type="Proteomes" id="UP001143910"/>
    </source>
</evidence>
<evidence type="ECO:0000313" key="1">
    <source>
        <dbReference type="EMBL" id="KAJ2982362.1"/>
    </source>
</evidence>
<protein>
    <submittedName>
        <fullName evidence="1">Uncharacterized protein</fullName>
    </submittedName>
</protein>
<accession>A0ACC1NST5</accession>
<keyword evidence="2" id="KW-1185">Reference proteome</keyword>
<comment type="caution">
    <text evidence="1">The sequence shown here is derived from an EMBL/GenBank/DDBJ whole genome shotgun (WGS) entry which is preliminary data.</text>
</comment>
<organism evidence="1 2">
    <name type="scientific">Zarea fungicola</name>
    <dbReference type="NCBI Taxonomy" id="93591"/>
    <lineage>
        <taxon>Eukaryota</taxon>
        <taxon>Fungi</taxon>
        <taxon>Dikarya</taxon>
        <taxon>Ascomycota</taxon>
        <taxon>Pezizomycotina</taxon>
        <taxon>Sordariomycetes</taxon>
        <taxon>Hypocreomycetidae</taxon>
        <taxon>Hypocreales</taxon>
        <taxon>Cordycipitaceae</taxon>
        <taxon>Zarea</taxon>
    </lineage>
</organism>
<proteinExistence type="predicted"/>
<dbReference type="EMBL" id="JANJQO010000080">
    <property type="protein sequence ID" value="KAJ2982362.1"/>
    <property type="molecule type" value="Genomic_DNA"/>
</dbReference>